<evidence type="ECO:0000256" key="4">
    <source>
        <dbReference type="ARBA" id="ARBA00022833"/>
    </source>
</evidence>
<organism evidence="6 7">
    <name type="scientific">Saccharopolyspora gloriosae</name>
    <dbReference type="NCBI Taxonomy" id="455344"/>
    <lineage>
        <taxon>Bacteria</taxon>
        <taxon>Bacillati</taxon>
        <taxon>Actinomycetota</taxon>
        <taxon>Actinomycetes</taxon>
        <taxon>Pseudonocardiales</taxon>
        <taxon>Pseudonocardiaceae</taxon>
        <taxon>Saccharopolyspora</taxon>
    </lineage>
</organism>
<dbReference type="GO" id="GO:0047789">
    <property type="term" value="F:creatininase activity"/>
    <property type="evidence" value="ECO:0007669"/>
    <property type="project" value="UniProtKB-EC"/>
</dbReference>
<dbReference type="Gene3D" id="3.40.50.10310">
    <property type="entry name" value="Creatininase"/>
    <property type="match status" value="1"/>
</dbReference>
<keyword evidence="2" id="KW-0479">Metal-binding</keyword>
<evidence type="ECO:0000256" key="1">
    <source>
        <dbReference type="ARBA" id="ARBA00001947"/>
    </source>
</evidence>
<evidence type="ECO:0000256" key="3">
    <source>
        <dbReference type="ARBA" id="ARBA00022801"/>
    </source>
</evidence>
<dbReference type="EC" id="3.5.2.10" evidence="6"/>
<dbReference type="PANTHER" id="PTHR35005:SF1">
    <property type="entry name" value="2-AMINO-5-FORMYLAMINO-6-RIBOSYLAMINOPYRIMIDIN-4(3H)-ONE 5'-MONOPHOSPHATE DEFORMYLASE"/>
    <property type="match status" value="1"/>
</dbReference>
<gene>
    <name evidence="6" type="ORF">BJ969_003664</name>
</gene>
<protein>
    <submittedName>
        <fullName evidence="6">Creatinine amidohydrolase</fullName>
        <ecNumber evidence="6">3.5.2.10</ecNumber>
    </submittedName>
</protein>
<reference evidence="6 7" key="1">
    <citation type="submission" date="2020-08" db="EMBL/GenBank/DDBJ databases">
        <title>Sequencing the genomes of 1000 actinobacteria strains.</title>
        <authorList>
            <person name="Klenk H.-P."/>
        </authorList>
    </citation>
    <scope>NUCLEOTIDE SEQUENCE [LARGE SCALE GENOMIC DNA]</scope>
    <source>
        <strain evidence="6 7">DSM 45582</strain>
    </source>
</reference>
<keyword evidence="7" id="KW-1185">Reference proteome</keyword>
<dbReference type="GO" id="GO:0009231">
    <property type="term" value="P:riboflavin biosynthetic process"/>
    <property type="evidence" value="ECO:0007669"/>
    <property type="project" value="TreeGrafter"/>
</dbReference>
<comment type="similarity">
    <text evidence="5">Belongs to the creatininase superfamily.</text>
</comment>
<evidence type="ECO:0000256" key="2">
    <source>
        <dbReference type="ARBA" id="ARBA00022723"/>
    </source>
</evidence>
<dbReference type="SUPFAM" id="SSF102215">
    <property type="entry name" value="Creatininase"/>
    <property type="match status" value="1"/>
</dbReference>
<proteinExistence type="inferred from homology"/>
<dbReference type="Proteomes" id="UP000580474">
    <property type="component" value="Unassembled WGS sequence"/>
</dbReference>
<dbReference type="InterPro" id="IPR024087">
    <property type="entry name" value="Creatininase-like_sf"/>
</dbReference>
<evidence type="ECO:0000256" key="5">
    <source>
        <dbReference type="ARBA" id="ARBA00024029"/>
    </source>
</evidence>
<dbReference type="EMBL" id="JACHIV010000001">
    <property type="protein sequence ID" value="MBB5070576.1"/>
    <property type="molecule type" value="Genomic_DNA"/>
</dbReference>
<dbReference type="AlphaFoldDB" id="A0A840NDZ7"/>
<accession>A0A840NDZ7</accession>
<comment type="cofactor">
    <cofactor evidence="1">
        <name>Zn(2+)</name>
        <dbReference type="ChEBI" id="CHEBI:29105"/>
    </cofactor>
</comment>
<keyword evidence="4" id="KW-0862">Zinc</keyword>
<dbReference type="GO" id="GO:0046872">
    <property type="term" value="F:metal ion binding"/>
    <property type="evidence" value="ECO:0007669"/>
    <property type="project" value="UniProtKB-KW"/>
</dbReference>
<evidence type="ECO:0000313" key="7">
    <source>
        <dbReference type="Proteomes" id="UP000580474"/>
    </source>
</evidence>
<sequence>MTSPMETGVHLLSTATSPDEAARGARVAVLPVGSFEQHGGHLPLITDTVIACLIANRIAEHYDLFLLPPITVSCSHEHEDFPGTVSISAATLIAMVDDIRSSLRRSGVTKLILVNGHGGNYVLSNIAQQANVDEPSVALFPGRDDWTRARDAAGAVLNAHQDMHAGEIETSLLLHAHPELVGDGYQDADHRADDRAHLLVTGVNAYSGNGVIGQPSAASAAKGELALDSLVAACDEHLRALDER</sequence>
<comment type="caution">
    <text evidence="6">The sequence shown here is derived from an EMBL/GenBank/DDBJ whole genome shotgun (WGS) entry which is preliminary data.</text>
</comment>
<dbReference type="Pfam" id="PF02633">
    <property type="entry name" value="Creatininase"/>
    <property type="match status" value="1"/>
</dbReference>
<keyword evidence="3 6" id="KW-0378">Hydrolase</keyword>
<dbReference type="InterPro" id="IPR003785">
    <property type="entry name" value="Creatininase/forma_Hydrolase"/>
</dbReference>
<name>A0A840NDZ7_9PSEU</name>
<dbReference type="GO" id="GO:0016811">
    <property type="term" value="F:hydrolase activity, acting on carbon-nitrogen (but not peptide) bonds, in linear amides"/>
    <property type="evidence" value="ECO:0007669"/>
    <property type="project" value="TreeGrafter"/>
</dbReference>
<evidence type="ECO:0000313" key="6">
    <source>
        <dbReference type="EMBL" id="MBB5070576.1"/>
    </source>
</evidence>
<dbReference type="PANTHER" id="PTHR35005">
    <property type="entry name" value="3-DEHYDRO-SCYLLO-INOSOSE HYDROLASE"/>
    <property type="match status" value="1"/>
</dbReference>